<evidence type="ECO:0000256" key="3">
    <source>
        <dbReference type="ARBA" id="ARBA00022478"/>
    </source>
</evidence>
<keyword evidence="5" id="KW-0548">Nucleotidyltransferase</keyword>
<keyword evidence="4" id="KW-0808">Transferase</keyword>
<protein>
    <recommendedName>
        <fullName evidence="2">DNA-directed RNA polymerase</fullName>
        <ecNumber evidence="2">2.7.7.6</ecNumber>
    </recommendedName>
</protein>
<dbReference type="GO" id="GO:0006390">
    <property type="term" value="P:mitochondrial transcription"/>
    <property type="evidence" value="ECO:0007669"/>
    <property type="project" value="TreeGrafter"/>
</dbReference>
<dbReference type="InterPro" id="IPR046950">
    <property type="entry name" value="DNA-dir_Rpol_C_phage-type"/>
</dbReference>
<dbReference type="Proteomes" id="UP001174909">
    <property type="component" value="Unassembled WGS sequence"/>
</dbReference>
<keyword evidence="3 9" id="KW-0240">DNA-directed RNA polymerase</keyword>
<evidence type="ECO:0000256" key="4">
    <source>
        <dbReference type="ARBA" id="ARBA00022679"/>
    </source>
</evidence>
<dbReference type="GO" id="GO:0001018">
    <property type="term" value="F:mitochondrial promoter sequence-specific DNA binding"/>
    <property type="evidence" value="ECO:0007669"/>
    <property type="project" value="TreeGrafter"/>
</dbReference>
<evidence type="ECO:0000313" key="9">
    <source>
        <dbReference type="EMBL" id="CAI8019764.1"/>
    </source>
</evidence>
<feature type="domain" description="DNA-directed RNA polymerase C-terminal" evidence="8">
    <location>
        <begin position="1"/>
        <end position="98"/>
    </location>
</feature>
<accession>A0AA35WGL0</accession>
<sequence length="140" mass="15832">MEWVTPLGLPVVQPYHKMYQKSVSTQLQGLNMRVAWNPSYPPDTRKQKNAMPPNFVHSLDSTHMMLTALHAHRAGISFVAVHDSYWTHACFVDTMNRLSSRHQETEECHAPQLCPLSGLHPHDAHCTPCTQGRDILCCSS</sequence>
<comment type="similarity">
    <text evidence="1">Belongs to the phage and mitochondrial RNA polymerase family.</text>
</comment>
<dbReference type="GO" id="GO:0034245">
    <property type="term" value="C:mitochondrial DNA-directed RNA polymerase complex"/>
    <property type="evidence" value="ECO:0007669"/>
    <property type="project" value="TreeGrafter"/>
</dbReference>
<dbReference type="EC" id="2.7.7.6" evidence="2"/>
<evidence type="ECO:0000313" key="10">
    <source>
        <dbReference type="Proteomes" id="UP001174909"/>
    </source>
</evidence>
<name>A0AA35WGL0_GEOBA</name>
<proteinExistence type="inferred from homology"/>
<comment type="catalytic activity">
    <reaction evidence="7">
        <text>RNA(n) + a ribonucleoside 5'-triphosphate = RNA(n+1) + diphosphate</text>
        <dbReference type="Rhea" id="RHEA:21248"/>
        <dbReference type="Rhea" id="RHEA-COMP:14527"/>
        <dbReference type="Rhea" id="RHEA-COMP:17342"/>
        <dbReference type="ChEBI" id="CHEBI:33019"/>
        <dbReference type="ChEBI" id="CHEBI:61557"/>
        <dbReference type="ChEBI" id="CHEBI:140395"/>
        <dbReference type="EC" id="2.7.7.6"/>
    </reaction>
</comment>
<evidence type="ECO:0000259" key="8">
    <source>
        <dbReference type="Pfam" id="PF00940"/>
    </source>
</evidence>
<dbReference type="EMBL" id="CASHTH010001775">
    <property type="protein sequence ID" value="CAI8019764.1"/>
    <property type="molecule type" value="Genomic_DNA"/>
</dbReference>
<dbReference type="Pfam" id="PF00940">
    <property type="entry name" value="RNA_pol"/>
    <property type="match status" value="1"/>
</dbReference>
<evidence type="ECO:0000256" key="7">
    <source>
        <dbReference type="ARBA" id="ARBA00048552"/>
    </source>
</evidence>
<evidence type="ECO:0000256" key="6">
    <source>
        <dbReference type="ARBA" id="ARBA00023163"/>
    </source>
</evidence>
<evidence type="ECO:0000256" key="5">
    <source>
        <dbReference type="ARBA" id="ARBA00022695"/>
    </source>
</evidence>
<dbReference type="AlphaFoldDB" id="A0AA35WGL0"/>
<keyword evidence="6" id="KW-0804">Transcription</keyword>
<comment type="caution">
    <text evidence="9">The sequence shown here is derived from an EMBL/GenBank/DDBJ whole genome shotgun (WGS) entry which is preliminary data.</text>
</comment>
<keyword evidence="10" id="KW-1185">Reference proteome</keyword>
<reference evidence="9" key="1">
    <citation type="submission" date="2023-03" db="EMBL/GenBank/DDBJ databases">
        <authorList>
            <person name="Steffen K."/>
            <person name="Cardenas P."/>
        </authorList>
    </citation>
    <scope>NUCLEOTIDE SEQUENCE</scope>
</reference>
<organism evidence="9 10">
    <name type="scientific">Geodia barretti</name>
    <name type="common">Barrett's horny sponge</name>
    <dbReference type="NCBI Taxonomy" id="519541"/>
    <lineage>
        <taxon>Eukaryota</taxon>
        <taxon>Metazoa</taxon>
        <taxon>Porifera</taxon>
        <taxon>Demospongiae</taxon>
        <taxon>Heteroscleromorpha</taxon>
        <taxon>Tetractinellida</taxon>
        <taxon>Astrophorina</taxon>
        <taxon>Geodiidae</taxon>
        <taxon>Geodia</taxon>
    </lineage>
</organism>
<evidence type="ECO:0000256" key="2">
    <source>
        <dbReference type="ARBA" id="ARBA00012418"/>
    </source>
</evidence>
<dbReference type="PANTHER" id="PTHR10102">
    <property type="entry name" value="DNA-DIRECTED RNA POLYMERASE, MITOCHONDRIAL"/>
    <property type="match status" value="1"/>
</dbReference>
<dbReference type="Gene3D" id="3.30.70.370">
    <property type="match status" value="1"/>
</dbReference>
<dbReference type="InterPro" id="IPR043502">
    <property type="entry name" value="DNA/RNA_pol_sf"/>
</dbReference>
<dbReference type="PANTHER" id="PTHR10102:SF0">
    <property type="entry name" value="DNA-DIRECTED RNA POLYMERASE, MITOCHONDRIAL"/>
    <property type="match status" value="1"/>
</dbReference>
<evidence type="ECO:0000256" key="1">
    <source>
        <dbReference type="ARBA" id="ARBA00009493"/>
    </source>
</evidence>
<gene>
    <name evidence="9" type="ORF">GBAR_LOCUS11853</name>
</gene>
<dbReference type="GO" id="GO:0003899">
    <property type="term" value="F:DNA-directed RNA polymerase activity"/>
    <property type="evidence" value="ECO:0007669"/>
    <property type="project" value="UniProtKB-EC"/>
</dbReference>
<dbReference type="InterPro" id="IPR002092">
    <property type="entry name" value="DNA-dir_Rpol_phage-type"/>
</dbReference>
<dbReference type="SUPFAM" id="SSF56672">
    <property type="entry name" value="DNA/RNA polymerases"/>
    <property type="match status" value="1"/>
</dbReference>